<dbReference type="RefSeq" id="WP_268610840.1">
    <property type="nucleotide sequence ID" value="NZ_CP113797.1"/>
</dbReference>
<dbReference type="InterPro" id="IPR002763">
    <property type="entry name" value="DUF72"/>
</dbReference>
<dbReference type="Gene3D" id="3.20.20.410">
    <property type="entry name" value="Protein of unknown function UPF0759"/>
    <property type="match status" value="1"/>
</dbReference>
<evidence type="ECO:0000313" key="1">
    <source>
        <dbReference type="EMBL" id="WAL60884.1"/>
    </source>
</evidence>
<dbReference type="Proteomes" id="UP001163152">
    <property type="component" value="Chromosome"/>
</dbReference>
<organism evidence="1 2">
    <name type="scientific">Thermocoleostomius sinensis A174</name>
    <dbReference type="NCBI Taxonomy" id="2016057"/>
    <lineage>
        <taxon>Bacteria</taxon>
        <taxon>Bacillati</taxon>
        <taxon>Cyanobacteriota</taxon>
        <taxon>Cyanophyceae</taxon>
        <taxon>Oculatellales</taxon>
        <taxon>Oculatellaceae</taxon>
        <taxon>Thermocoleostomius</taxon>
    </lineage>
</organism>
<dbReference type="Pfam" id="PF01904">
    <property type="entry name" value="DUF72"/>
    <property type="match status" value="1"/>
</dbReference>
<dbReference type="PANTHER" id="PTHR30348:SF9">
    <property type="entry name" value="UPF0759 PROTEIN YECE"/>
    <property type="match status" value="1"/>
</dbReference>
<name>A0A9E8ZFI7_9CYAN</name>
<dbReference type="EMBL" id="CP113797">
    <property type="protein sequence ID" value="WAL60884.1"/>
    <property type="molecule type" value="Genomic_DNA"/>
</dbReference>
<proteinExistence type="predicted"/>
<dbReference type="InterPro" id="IPR036520">
    <property type="entry name" value="UPF0759_sf"/>
</dbReference>
<dbReference type="PANTHER" id="PTHR30348">
    <property type="entry name" value="UNCHARACTERIZED PROTEIN YECE"/>
    <property type="match status" value="1"/>
</dbReference>
<reference evidence="1" key="1">
    <citation type="submission" date="2022-12" db="EMBL/GenBank/DDBJ databases">
        <title>Polyphasic identification of a Novel Hot-Spring Cyanobacterium Ocullathermofonsia sinensis gen nov. sp. nov. and Genomic Insights on its Adaptations to the Thermal Habitat.</title>
        <authorList>
            <person name="Daroch M."/>
            <person name="Tang J."/>
            <person name="Jiang Y."/>
        </authorList>
    </citation>
    <scope>NUCLEOTIDE SEQUENCE</scope>
    <source>
        <strain evidence="1">PKUAC-SCTA174</strain>
    </source>
</reference>
<dbReference type="AlphaFoldDB" id="A0A9E8ZFI7"/>
<dbReference type="SUPFAM" id="SSF117396">
    <property type="entry name" value="TM1631-like"/>
    <property type="match status" value="1"/>
</dbReference>
<accession>A0A9E8ZFI7</accession>
<dbReference type="KEGG" id="tsin:OXH18_02485"/>
<keyword evidence="2" id="KW-1185">Reference proteome</keyword>
<evidence type="ECO:0000313" key="2">
    <source>
        <dbReference type="Proteomes" id="UP001163152"/>
    </source>
</evidence>
<gene>
    <name evidence="1" type="ORF">OXH18_02485</name>
</gene>
<protein>
    <submittedName>
        <fullName evidence="1">DUF72 domain-containing protein</fullName>
    </submittedName>
</protein>
<sequence length="284" mass="33058">MDFRLGCAIWSYKDWIGEFFPVGSRAIDFLQLYSRRLTAVEANTTFYSIPEADTVQRWVTETPDGFHFCPKLPRTITHAGLLTPTLSETLAFLERMQALHPRLGPFFAQLPPTYGPSYIDDLTTFLAAFPRHDRALALEVRHPDWFQEPHATELNTRLQQLDVGRVLLDTRPIYDSPDDPQQYSQRRKPQVPLQPIVTARFSLIRYISHPDLNQNQPYLHQWVTQVQQWLQAGIQLYFFVHCPNEQQSPTIARHFQRLLEQHDVPVPSLPWDAIEEPPTQLSLF</sequence>